<comment type="catalytic activity">
    <reaction evidence="3">
        <text>2-C-methyl-D-erythritol 4-phosphate + CTP + H(+) = 4-CDP-2-C-methyl-D-erythritol + diphosphate</text>
        <dbReference type="Rhea" id="RHEA:13429"/>
        <dbReference type="ChEBI" id="CHEBI:15378"/>
        <dbReference type="ChEBI" id="CHEBI:33019"/>
        <dbReference type="ChEBI" id="CHEBI:37563"/>
        <dbReference type="ChEBI" id="CHEBI:57823"/>
        <dbReference type="ChEBI" id="CHEBI:58262"/>
        <dbReference type="EC" id="2.7.7.60"/>
    </reaction>
</comment>
<dbReference type="InterPro" id="IPR034683">
    <property type="entry name" value="IspD/TarI"/>
</dbReference>
<dbReference type="EMBL" id="AP017372">
    <property type="protein sequence ID" value="BAU57476.2"/>
    <property type="molecule type" value="Genomic_DNA"/>
</dbReference>
<proteinExistence type="inferred from homology"/>
<gene>
    <name evidence="3 4" type="primary">ispD</name>
    <name evidence="4" type="ORF">HH1059_07860</name>
</gene>
<dbReference type="Pfam" id="PF01128">
    <property type="entry name" value="IspD"/>
    <property type="match status" value="1"/>
</dbReference>
<dbReference type="Proteomes" id="UP000218890">
    <property type="component" value="Chromosome"/>
</dbReference>
<dbReference type="InterPro" id="IPR001228">
    <property type="entry name" value="IspD"/>
</dbReference>
<comment type="function">
    <text evidence="3">Catalyzes the formation of 4-diphosphocytidyl-2-C-methyl-D-erythritol from CTP and 2-C-methyl-D-erythritol 4-phosphate (MEP).</text>
</comment>
<dbReference type="RefSeq" id="WP_275951806.1">
    <property type="nucleotide sequence ID" value="NZ_AP017372.2"/>
</dbReference>
<dbReference type="UniPathway" id="UPA00056">
    <property type="reaction ID" value="UER00093"/>
</dbReference>
<dbReference type="CDD" id="cd02516">
    <property type="entry name" value="CDP-ME_synthetase"/>
    <property type="match status" value="1"/>
</dbReference>
<organism evidence="4 5">
    <name type="scientific">Halorhodospira halochloris</name>
    <name type="common">Ectothiorhodospira halochloris</name>
    <dbReference type="NCBI Taxonomy" id="1052"/>
    <lineage>
        <taxon>Bacteria</taxon>
        <taxon>Pseudomonadati</taxon>
        <taxon>Pseudomonadota</taxon>
        <taxon>Gammaproteobacteria</taxon>
        <taxon>Chromatiales</taxon>
        <taxon>Ectothiorhodospiraceae</taxon>
        <taxon>Halorhodospira</taxon>
    </lineage>
</organism>
<dbReference type="EC" id="2.7.7.60" evidence="3"/>
<evidence type="ECO:0000256" key="1">
    <source>
        <dbReference type="ARBA" id="ARBA00022679"/>
    </source>
</evidence>
<dbReference type="PANTHER" id="PTHR32125:SF4">
    <property type="entry name" value="2-C-METHYL-D-ERYTHRITOL 4-PHOSPHATE CYTIDYLYLTRANSFERASE, CHLOROPLASTIC"/>
    <property type="match status" value="1"/>
</dbReference>
<feature type="site" description="Positions MEP for the nucleophilic attack" evidence="3">
    <location>
        <position position="210"/>
    </location>
</feature>
<sequence length="235" mass="25386">MRLWAVIPAAGVGRRMGGGQPKQYRELLGRPVIEWVIERLLGHSRVAGAVVAVAAHDPYWDRLDFATTKPVKRVDGGAERQDSVLAALDHVVELGGDDDWALVHDAVRPCLSEEELDRLISLGTSNDHGALLAKPVADTLKRSEGSQVAATVPRDSLWQAQTPQLFPVVLLREGLGDARSAGVRVTDEAQAVERLGGKPLLVPGDPANLKITQPEDFDLAAAILKSRRDSHGEEL</sequence>
<keyword evidence="1 3" id="KW-0808">Transferase</keyword>
<dbReference type="KEGG" id="hhk:HH1059_07860"/>
<feature type="site" description="Positions MEP for the nucleophilic attack" evidence="3">
    <location>
        <position position="154"/>
    </location>
</feature>
<feature type="site" description="Transition state stabilizer" evidence="3">
    <location>
        <position position="22"/>
    </location>
</feature>
<comment type="pathway">
    <text evidence="3">Isoprenoid biosynthesis; isopentenyl diphosphate biosynthesis via DXP pathway; isopentenyl diphosphate from 1-deoxy-D-xylulose 5-phosphate: step 2/6.</text>
</comment>
<dbReference type="SUPFAM" id="SSF53448">
    <property type="entry name" value="Nucleotide-diphospho-sugar transferases"/>
    <property type="match status" value="1"/>
</dbReference>
<evidence type="ECO:0000256" key="2">
    <source>
        <dbReference type="ARBA" id="ARBA00022695"/>
    </source>
</evidence>
<dbReference type="InterPro" id="IPR029044">
    <property type="entry name" value="Nucleotide-diphossugar_trans"/>
</dbReference>
<dbReference type="GO" id="GO:0050518">
    <property type="term" value="F:2-C-methyl-D-erythritol 4-phosphate cytidylyltransferase activity"/>
    <property type="evidence" value="ECO:0007669"/>
    <property type="project" value="UniProtKB-UniRule"/>
</dbReference>
<dbReference type="Gene3D" id="3.90.550.10">
    <property type="entry name" value="Spore Coat Polysaccharide Biosynthesis Protein SpsA, Chain A"/>
    <property type="match status" value="1"/>
</dbReference>
<evidence type="ECO:0000313" key="4">
    <source>
        <dbReference type="EMBL" id="BAU57476.2"/>
    </source>
</evidence>
<dbReference type="AlphaFoldDB" id="A0A120MZR4"/>
<keyword evidence="2 3" id="KW-0548">Nucleotidyltransferase</keyword>
<dbReference type="GO" id="GO:0019288">
    <property type="term" value="P:isopentenyl diphosphate biosynthetic process, methylerythritol 4-phosphate pathway"/>
    <property type="evidence" value="ECO:0007669"/>
    <property type="project" value="UniProtKB-UniRule"/>
</dbReference>
<evidence type="ECO:0000313" key="5">
    <source>
        <dbReference type="Proteomes" id="UP000218890"/>
    </source>
</evidence>
<protein>
    <recommendedName>
        <fullName evidence="3">2-C-methyl-D-erythritol 4-phosphate cytidylyltransferase</fullName>
        <ecNumber evidence="3">2.7.7.60</ecNumber>
    </recommendedName>
    <alternativeName>
        <fullName evidence="3">4-diphosphocytidyl-2C-methyl-D-erythritol synthase</fullName>
    </alternativeName>
    <alternativeName>
        <fullName evidence="3">MEP cytidylyltransferase</fullName>
        <shortName evidence="3">MCT</shortName>
    </alternativeName>
</protein>
<name>A0A120MZR4_HALHR</name>
<accession>A0A120MZR4</accession>
<keyword evidence="3" id="KW-0414">Isoprene biosynthesis</keyword>
<keyword evidence="5" id="KW-1185">Reference proteome</keyword>
<dbReference type="InterPro" id="IPR050088">
    <property type="entry name" value="IspD/TarI_cytidylyltransf_bact"/>
</dbReference>
<comment type="similarity">
    <text evidence="3">Belongs to the IspD/TarI cytidylyltransferase family. IspD subfamily.</text>
</comment>
<dbReference type="HAMAP" id="MF_00108">
    <property type="entry name" value="IspD"/>
    <property type="match status" value="1"/>
</dbReference>
<feature type="site" description="Transition state stabilizer" evidence="3">
    <location>
        <position position="15"/>
    </location>
</feature>
<evidence type="ECO:0000256" key="3">
    <source>
        <dbReference type="HAMAP-Rule" id="MF_00108"/>
    </source>
</evidence>
<dbReference type="NCBIfam" id="TIGR00453">
    <property type="entry name" value="ispD"/>
    <property type="match status" value="1"/>
</dbReference>
<reference evidence="4" key="1">
    <citation type="submission" date="2016-02" db="EMBL/GenBank/DDBJ databases">
        <title>Halorhodospira halochloris DSM-1059 complete genome, version 2.</title>
        <authorList>
            <person name="Tsukatani Y."/>
        </authorList>
    </citation>
    <scope>NUCLEOTIDE SEQUENCE</scope>
    <source>
        <strain evidence="4">DSM 1059</strain>
    </source>
</reference>
<dbReference type="PANTHER" id="PTHR32125">
    <property type="entry name" value="2-C-METHYL-D-ERYTHRITOL 4-PHOSPHATE CYTIDYLYLTRANSFERASE, CHLOROPLASTIC"/>
    <property type="match status" value="1"/>
</dbReference>
<dbReference type="FunFam" id="3.90.550.10:FF:000003">
    <property type="entry name" value="2-C-methyl-D-erythritol 4-phosphate cytidylyltransferase"/>
    <property type="match status" value="1"/>
</dbReference>